<evidence type="ECO:0000313" key="2">
    <source>
        <dbReference type="EMBL" id="PIC16472.1"/>
    </source>
</evidence>
<evidence type="ECO:0000256" key="1">
    <source>
        <dbReference type="SAM" id="MobiDB-lite"/>
    </source>
</evidence>
<protein>
    <submittedName>
        <fullName evidence="2">Uncharacterized protein</fullName>
    </submittedName>
</protein>
<dbReference type="OrthoDB" id="10410712at2759"/>
<keyword evidence="3" id="KW-1185">Reference proteome</keyword>
<reference evidence="3" key="1">
    <citation type="submission" date="2017-10" db="EMBL/GenBank/DDBJ databases">
        <title>Rapid genome shrinkage in a self-fertile nematode reveals novel sperm competition proteins.</title>
        <authorList>
            <person name="Yin D."/>
            <person name="Schwarz E.M."/>
            <person name="Thomas C.G."/>
            <person name="Felde R.L."/>
            <person name="Korf I.F."/>
            <person name="Cutter A.D."/>
            <person name="Schartner C.M."/>
            <person name="Ralston E.J."/>
            <person name="Meyer B.J."/>
            <person name="Haag E.S."/>
        </authorList>
    </citation>
    <scope>NUCLEOTIDE SEQUENCE [LARGE SCALE GENOMIC DNA]</scope>
    <source>
        <strain evidence="3">JU1422</strain>
    </source>
</reference>
<accession>A0A2G5SNE6</accession>
<feature type="region of interest" description="Disordered" evidence="1">
    <location>
        <begin position="239"/>
        <end position="267"/>
    </location>
</feature>
<sequence length="309" mass="35793">MKKPSGLSESEELVWENHCQAHSFFMESLLIRCPLDRAPIWNKRVPPTAKWSYGYLYHICHFANQQGSQLTAEDLPDVKDLLQPWKIGNPVPLFELIEISYYDSYFAAETAKVMGTPEFQSNDDYGQYYVVLLCMMCSRKSVKEHIWKKLNHSEAAHRRVEKNIEWLTKFFDGVHRKDYDIQEMIISMIKNQTYYTFKAKEEEKVELVDVADEEPVARVPKRPVPGSSQNHVLIEIEEEEEKKDDETEAKSPVVYDIDDQEHHDAQPKRIKIEVDEGQVGNEVLQAGDDEVVIVEAAKDADAWNSTSRL</sequence>
<evidence type="ECO:0000313" key="3">
    <source>
        <dbReference type="Proteomes" id="UP000230233"/>
    </source>
</evidence>
<gene>
    <name evidence="2" type="primary">Cnig_chr_X.g23063</name>
    <name evidence="2" type="ORF">B9Z55_023063</name>
</gene>
<proteinExistence type="predicted"/>
<comment type="caution">
    <text evidence="2">The sequence shown here is derived from an EMBL/GenBank/DDBJ whole genome shotgun (WGS) entry which is preliminary data.</text>
</comment>
<dbReference type="AlphaFoldDB" id="A0A2G5SNE6"/>
<organism evidence="2 3">
    <name type="scientific">Caenorhabditis nigoni</name>
    <dbReference type="NCBI Taxonomy" id="1611254"/>
    <lineage>
        <taxon>Eukaryota</taxon>
        <taxon>Metazoa</taxon>
        <taxon>Ecdysozoa</taxon>
        <taxon>Nematoda</taxon>
        <taxon>Chromadorea</taxon>
        <taxon>Rhabditida</taxon>
        <taxon>Rhabditina</taxon>
        <taxon>Rhabditomorpha</taxon>
        <taxon>Rhabditoidea</taxon>
        <taxon>Rhabditidae</taxon>
        <taxon>Peloderinae</taxon>
        <taxon>Caenorhabditis</taxon>
    </lineage>
</organism>
<dbReference type="EMBL" id="PDUG01000006">
    <property type="protein sequence ID" value="PIC16472.1"/>
    <property type="molecule type" value="Genomic_DNA"/>
</dbReference>
<dbReference type="Proteomes" id="UP000230233">
    <property type="component" value="Chromosome X"/>
</dbReference>
<name>A0A2G5SNE6_9PELO</name>